<dbReference type="InterPro" id="IPR042512">
    <property type="entry name" value="TLCD5"/>
</dbReference>
<dbReference type="InterPro" id="IPR006634">
    <property type="entry name" value="TLC-dom"/>
</dbReference>
<dbReference type="PANTHER" id="PTHR31898:SF1">
    <property type="entry name" value="TLC DOMAIN-CONTAINING PROTEIN 5"/>
    <property type="match status" value="1"/>
</dbReference>
<keyword evidence="4 5" id="KW-0472">Membrane</keyword>
<feature type="transmembrane region" description="Helical" evidence="6">
    <location>
        <begin position="15"/>
        <end position="36"/>
    </location>
</feature>
<organism evidence="8 9">
    <name type="scientific">Blepharisma stoltei</name>
    <dbReference type="NCBI Taxonomy" id="1481888"/>
    <lineage>
        <taxon>Eukaryota</taxon>
        <taxon>Sar</taxon>
        <taxon>Alveolata</taxon>
        <taxon>Ciliophora</taxon>
        <taxon>Postciliodesmatophora</taxon>
        <taxon>Heterotrichea</taxon>
        <taxon>Heterotrichida</taxon>
        <taxon>Blepharismidae</taxon>
        <taxon>Blepharisma</taxon>
    </lineage>
</organism>
<name>A0AAU9IRL7_9CILI</name>
<evidence type="ECO:0000256" key="2">
    <source>
        <dbReference type="ARBA" id="ARBA00022692"/>
    </source>
</evidence>
<dbReference type="GO" id="GO:0016020">
    <property type="term" value="C:membrane"/>
    <property type="evidence" value="ECO:0007669"/>
    <property type="project" value="UniProtKB-SubCell"/>
</dbReference>
<evidence type="ECO:0000256" key="5">
    <source>
        <dbReference type="PROSITE-ProRule" id="PRU00205"/>
    </source>
</evidence>
<accession>A0AAU9IRL7</accession>
<dbReference type="PROSITE" id="PS50922">
    <property type="entry name" value="TLC"/>
    <property type="match status" value="1"/>
</dbReference>
<dbReference type="Proteomes" id="UP001162131">
    <property type="component" value="Unassembled WGS sequence"/>
</dbReference>
<comment type="caution">
    <text evidence="8">The sequence shown here is derived from an EMBL/GenBank/DDBJ whole genome shotgun (WGS) entry which is preliminary data.</text>
</comment>
<proteinExistence type="predicted"/>
<keyword evidence="2 5" id="KW-0812">Transmembrane</keyword>
<feature type="transmembrane region" description="Helical" evidence="6">
    <location>
        <begin position="57"/>
        <end position="73"/>
    </location>
</feature>
<protein>
    <recommendedName>
        <fullName evidence="7">TLC domain-containing protein</fullName>
    </recommendedName>
</protein>
<dbReference type="AlphaFoldDB" id="A0AAU9IRL7"/>
<evidence type="ECO:0000256" key="4">
    <source>
        <dbReference type="ARBA" id="ARBA00023136"/>
    </source>
</evidence>
<evidence type="ECO:0000256" key="3">
    <source>
        <dbReference type="ARBA" id="ARBA00022989"/>
    </source>
</evidence>
<evidence type="ECO:0000256" key="6">
    <source>
        <dbReference type="SAM" id="Phobius"/>
    </source>
</evidence>
<feature type="transmembrane region" description="Helical" evidence="6">
    <location>
        <begin position="85"/>
        <end position="103"/>
    </location>
</feature>
<dbReference type="EMBL" id="CAJZBQ010000014">
    <property type="protein sequence ID" value="CAG9315847.1"/>
    <property type="molecule type" value="Genomic_DNA"/>
</dbReference>
<keyword evidence="9" id="KW-1185">Reference proteome</keyword>
<feature type="transmembrane region" description="Helical" evidence="6">
    <location>
        <begin position="175"/>
        <end position="194"/>
    </location>
</feature>
<keyword evidence="3 6" id="KW-1133">Transmembrane helix</keyword>
<comment type="subcellular location">
    <subcellularLocation>
        <location evidence="1">Membrane</location>
        <topology evidence="1">Multi-pass membrane protein</topology>
    </subcellularLocation>
</comment>
<sequence length="292" mass="33937">MEFINYYQLINMDRLSPVCVFFLFYFVIALIFSRLLNPPHYLTIKESKDYIGQHISIIHAYCGLLLATIVYFIEGGINYNAPTNYLHIIVFANSLGYFIYDSFYAEIFKLHDWPMRFHHVGALTALTGLYFAEYGGSAGVLGIILTEISNPCILKRHIMKAMCLEDTPRYNFYETTFAMLFVFSRVIVGTWYMLNVWASVITPVYKLTVSALFGVSLFWVFILVFMVVKKIEKNDDNRAFLKRIIWGINWIKHRKFVLLSSILLISLALPYILTQVMKVKFLQLRVDGFAIL</sequence>
<feature type="transmembrane region" description="Helical" evidence="6">
    <location>
        <begin position="256"/>
        <end position="273"/>
    </location>
</feature>
<gene>
    <name evidence="8" type="ORF">BSTOLATCC_MIC14592</name>
</gene>
<evidence type="ECO:0000313" key="8">
    <source>
        <dbReference type="EMBL" id="CAG9315847.1"/>
    </source>
</evidence>
<feature type="domain" description="TLC" evidence="7">
    <location>
        <begin position="45"/>
        <end position="232"/>
    </location>
</feature>
<dbReference type="PANTHER" id="PTHR31898">
    <property type="entry name" value="TRANSMEMBRANE PROTEIN 136"/>
    <property type="match status" value="1"/>
</dbReference>
<evidence type="ECO:0000259" key="7">
    <source>
        <dbReference type="PROSITE" id="PS50922"/>
    </source>
</evidence>
<evidence type="ECO:0000256" key="1">
    <source>
        <dbReference type="ARBA" id="ARBA00004141"/>
    </source>
</evidence>
<reference evidence="8" key="1">
    <citation type="submission" date="2021-09" db="EMBL/GenBank/DDBJ databases">
        <authorList>
            <consortium name="AG Swart"/>
            <person name="Singh M."/>
            <person name="Singh A."/>
            <person name="Seah K."/>
            <person name="Emmerich C."/>
        </authorList>
    </citation>
    <scope>NUCLEOTIDE SEQUENCE</scope>
    <source>
        <strain evidence="8">ATCC30299</strain>
    </source>
</reference>
<feature type="transmembrane region" description="Helical" evidence="6">
    <location>
        <begin position="206"/>
        <end position="228"/>
    </location>
</feature>
<evidence type="ECO:0000313" key="9">
    <source>
        <dbReference type="Proteomes" id="UP001162131"/>
    </source>
</evidence>
<dbReference type="SMART" id="SM00724">
    <property type="entry name" value="TLC"/>
    <property type="match status" value="1"/>
</dbReference>